<dbReference type="RefSeq" id="WP_257926018.1">
    <property type="nucleotide sequence ID" value="NZ_JAMXQV010000033.1"/>
</dbReference>
<organism evidence="2 3">
    <name type="scientific">Amycolatopsis iheyensis</name>
    <dbReference type="NCBI Taxonomy" id="2945988"/>
    <lineage>
        <taxon>Bacteria</taxon>
        <taxon>Bacillati</taxon>
        <taxon>Actinomycetota</taxon>
        <taxon>Actinomycetes</taxon>
        <taxon>Pseudonocardiales</taxon>
        <taxon>Pseudonocardiaceae</taxon>
        <taxon>Amycolatopsis</taxon>
    </lineage>
</organism>
<feature type="transmembrane region" description="Helical" evidence="1">
    <location>
        <begin position="44"/>
        <end position="67"/>
    </location>
</feature>
<evidence type="ECO:0000313" key="3">
    <source>
        <dbReference type="Proteomes" id="UP001144096"/>
    </source>
</evidence>
<dbReference type="EMBL" id="JAMXQV010000033">
    <property type="protein sequence ID" value="MCR6489448.1"/>
    <property type="molecule type" value="Genomic_DNA"/>
</dbReference>
<sequence length="196" mass="21311">MPDYCERLGPGLWGEPLNSLTNLAFLVAAVLVWRLAAGDRIGRLLAGSIGLVFAASTVFHLVATRWAGAADSLSILVFVLVYVVLFGRVFLGWRHAWLAAPAFLALTAATALLGGGLYLAAVIGLFAFAALLAFRRDTYWTHFAIAGAVFALSLSLRTLDRDVCDYVPVGTHFLWHLLNGLVLYLVSRTMVLKHRP</sequence>
<evidence type="ECO:0008006" key="4">
    <source>
        <dbReference type="Google" id="ProtNLM"/>
    </source>
</evidence>
<keyword evidence="1" id="KW-1133">Transmembrane helix</keyword>
<dbReference type="Proteomes" id="UP001144096">
    <property type="component" value="Unassembled WGS sequence"/>
</dbReference>
<gene>
    <name evidence="2" type="ORF">M8542_42195</name>
</gene>
<name>A0A9X2NKB5_9PSEU</name>
<feature type="transmembrane region" description="Helical" evidence="1">
    <location>
        <begin position="20"/>
        <end position="37"/>
    </location>
</feature>
<keyword evidence="3" id="KW-1185">Reference proteome</keyword>
<dbReference type="AlphaFoldDB" id="A0A9X2NKB5"/>
<feature type="transmembrane region" description="Helical" evidence="1">
    <location>
        <begin position="139"/>
        <end position="159"/>
    </location>
</feature>
<proteinExistence type="predicted"/>
<feature type="transmembrane region" description="Helical" evidence="1">
    <location>
        <begin position="73"/>
        <end position="91"/>
    </location>
</feature>
<feature type="transmembrane region" description="Helical" evidence="1">
    <location>
        <begin position="103"/>
        <end position="133"/>
    </location>
</feature>
<evidence type="ECO:0000313" key="2">
    <source>
        <dbReference type="EMBL" id="MCR6489448.1"/>
    </source>
</evidence>
<keyword evidence="1" id="KW-0472">Membrane</keyword>
<reference evidence="2" key="1">
    <citation type="submission" date="2022-06" db="EMBL/GenBank/DDBJ databases">
        <title>Amycolatopsis iheyaensis sp. nov., a new species of the genus Amycolatopsis isolated from soil in Iheya island, Japan.</title>
        <authorList>
            <person name="Ngamcharungchit C."/>
            <person name="Kanto H."/>
            <person name="Take A."/>
            <person name="Intra B."/>
            <person name="Matsumoto A."/>
            <person name="Panbangred W."/>
            <person name="Inahashi Y."/>
        </authorList>
    </citation>
    <scope>NUCLEOTIDE SEQUENCE</scope>
    <source>
        <strain evidence="2">OK19-0408</strain>
    </source>
</reference>
<feature type="transmembrane region" description="Helical" evidence="1">
    <location>
        <begin position="166"/>
        <end position="186"/>
    </location>
</feature>
<evidence type="ECO:0000256" key="1">
    <source>
        <dbReference type="SAM" id="Phobius"/>
    </source>
</evidence>
<keyword evidence="1" id="KW-0812">Transmembrane</keyword>
<protein>
    <recommendedName>
        <fullName evidence="4">Ceramidase</fullName>
    </recommendedName>
</protein>
<accession>A0A9X2NKB5</accession>
<comment type="caution">
    <text evidence="2">The sequence shown here is derived from an EMBL/GenBank/DDBJ whole genome shotgun (WGS) entry which is preliminary data.</text>
</comment>